<dbReference type="PANTHER" id="PTHR23501">
    <property type="entry name" value="MAJOR FACILITATOR SUPERFAMILY"/>
    <property type="match status" value="1"/>
</dbReference>
<dbReference type="NCBIfam" id="TIGR00710">
    <property type="entry name" value="efflux_Bcr_CflA"/>
    <property type="match status" value="1"/>
</dbReference>
<feature type="transmembrane region" description="Helical" evidence="8">
    <location>
        <begin position="170"/>
        <end position="189"/>
    </location>
</feature>
<feature type="transmembrane region" description="Helical" evidence="8">
    <location>
        <begin position="313"/>
        <end position="334"/>
    </location>
</feature>
<feature type="transmembrane region" description="Helical" evidence="8">
    <location>
        <begin position="81"/>
        <end position="101"/>
    </location>
</feature>
<evidence type="ECO:0000256" key="7">
    <source>
        <dbReference type="ARBA" id="ARBA00023136"/>
    </source>
</evidence>
<feature type="transmembrane region" description="Helical" evidence="8">
    <location>
        <begin position="138"/>
        <end position="158"/>
    </location>
</feature>
<evidence type="ECO:0000256" key="5">
    <source>
        <dbReference type="ARBA" id="ARBA00022692"/>
    </source>
</evidence>
<evidence type="ECO:0000256" key="2">
    <source>
        <dbReference type="ARBA" id="ARBA00006236"/>
    </source>
</evidence>
<keyword evidence="5 8" id="KW-0812">Transmembrane</keyword>
<organism evidence="10 11">
    <name type="scientific">Aliiruegeria lutimaris</name>
    <dbReference type="NCBI Taxonomy" id="571298"/>
    <lineage>
        <taxon>Bacteria</taxon>
        <taxon>Pseudomonadati</taxon>
        <taxon>Pseudomonadota</taxon>
        <taxon>Alphaproteobacteria</taxon>
        <taxon>Rhodobacterales</taxon>
        <taxon>Roseobacteraceae</taxon>
        <taxon>Aliiruegeria</taxon>
    </lineage>
</organism>
<dbReference type="AlphaFoldDB" id="A0A1G8Z5J6"/>
<evidence type="ECO:0000259" key="9">
    <source>
        <dbReference type="PROSITE" id="PS50850"/>
    </source>
</evidence>
<dbReference type="Pfam" id="PF07690">
    <property type="entry name" value="MFS_1"/>
    <property type="match status" value="1"/>
</dbReference>
<keyword evidence="6 8" id="KW-1133">Transmembrane helix</keyword>
<evidence type="ECO:0000313" key="10">
    <source>
        <dbReference type="EMBL" id="SDK10233.1"/>
    </source>
</evidence>
<evidence type="ECO:0000256" key="4">
    <source>
        <dbReference type="ARBA" id="ARBA00022475"/>
    </source>
</evidence>
<dbReference type="InterPro" id="IPR005829">
    <property type="entry name" value="Sugar_transporter_CS"/>
</dbReference>
<feature type="transmembrane region" description="Helical" evidence="8">
    <location>
        <begin position="195"/>
        <end position="217"/>
    </location>
</feature>
<feature type="transmembrane region" description="Helical" evidence="8">
    <location>
        <begin position="371"/>
        <end position="393"/>
    </location>
</feature>
<proteinExistence type="inferred from homology"/>
<feature type="transmembrane region" description="Helical" evidence="8">
    <location>
        <begin position="280"/>
        <end position="301"/>
    </location>
</feature>
<evidence type="ECO:0000256" key="1">
    <source>
        <dbReference type="ARBA" id="ARBA00004651"/>
    </source>
</evidence>
<keyword evidence="3 8" id="KW-0813">Transport</keyword>
<accession>A0A1G8Z5J6</accession>
<evidence type="ECO:0000256" key="6">
    <source>
        <dbReference type="ARBA" id="ARBA00022989"/>
    </source>
</evidence>
<dbReference type="SUPFAM" id="SSF103473">
    <property type="entry name" value="MFS general substrate transporter"/>
    <property type="match status" value="1"/>
</dbReference>
<dbReference type="InterPro" id="IPR004812">
    <property type="entry name" value="Efflux_drug-R_Bcr/CmlA"/>
</dbReference>
<dbReference type="GO" id="GO:0042910">
    <property type="term" value="F:xenobiotic transmembrane transporter activity"/>
    <property type="evidence" value="ECO:0007669"/>
    <property type="project" value="InterPro"/>
</dbReference>
<keyword evidence="8" id="KW-0997">Cell inner membrane</keyword>
<dbReference type="InterPro" id="IPR020846">
    <property type="entry name" value="MFS_dom"/>
</dbReference>
<dbReference type="EMBL" id="FNEK01000031">
    <property type="protein sequence ID" value="SDK10233.1"/>
    <property type="molecule type" value="Genomic_DNA"/>
</dbReference>
<keyword evidence="7 8" id="KW-0472">Membrane</keyword>
<keyword evidence="4" id="KW-1003">Cell membrane</keyword>
<dbReference type="PROSITE" id="PS00216">
    <property type="entry name" value="SUGAR_TRANSPORT_1"/>
    <property type="match status" value="1"/>
</dbReference>
<feature type="domain" description="Major facilitator superfamily (MFS) profile" evidence="9">
    <location>
        <begin position="47"/>
        <end position="433"/>
    </location>
</feature>
<dbReference type="Gene3D" id="1.20.1720.10">
    <property type="entry name" value="Multidrug resistance protein D"/>
    <property type="match status" value="1"/>
</dbReference>
<comment type="subcellular location">
    <subcellularLocation>
        <location evidence="8">Cell inner membrane</location>
        <topology evidence="8">Multi-pass membrane protein</topology>
    </subcellularLocation>
    <subcellularLocation>
        <location evidence="1">Cell membrane</location>
        <topology evidence="1">Multi-pass membrane protein</topology>
    </subcellularLocation>
</comment>
<evidence type="ECO:0000256" key="3">
    <source>
        <dbReference type="ARBA" id="ARBA00022448"/>
    </source>
</evidence>
<sequence>MQIETLQIFHLPPKAERNMDFSCSSAYFRAMQAPRQVSFLDRATPPHIVTLVLLAGLSAMNMSVFLPSLPAMSDYFETDYAVMQLSVSLYLAMTAVMQLLIGPISDRYGRRSVVLVSILIFLLATLGCLLATSATVFLIFRMLQSTVAVGIVLSRAIVRDIYPQNEAASRIGYVTMGMSLVPMFAPMIGGALDELFGWQSIFVFLILFGGGIAWLCWRDLGETATNTGATFAEQVRDYPELLTSPRFWGYALAAAFASGAFFAFLGGAPYAADHIFNLPPFWTGICLGAPAIGYGLGNFISGRFSARIGINPLSLWGTAIATAGMGLSLLLGLAGIQHPLLFFGLITTLGLGNGLVMPNTAAGLLSVRPKLAGTASGLGGFIMIGGGAALSSLAGHLLEGSASPMPLQVLMLLSSALSLLCMLFVLRRERQLQLAT</sequence>
<feature type="transmembrane region" description="Helical" evidence="8">
    <location>
        <begin position="48"/>
        <end position="69"/>
    </location>
</feature>
<dbReference type="CDD" id="cd17320">
    <property type="entry name" value="MFS_MdfA_MDR_like"/>
    <property type="match status" value="1"/>
</dbReference>
<dbReference type="PROSITE" id="PS50850">
    <property type="entry name" value="MFS"/>
    <property type="match status" value="1"/>
</dbReference>
<evidence type="ECO:0000256" key="8">
    <source>
        <dbReference type="RuleBase" id="RU365088"/>
    </source>
</evidence>
<dbReference type="STRING" id="571298.SAMN04488026_103115"/>
<keyword evidence="11" id="KW-1185">Reference proteome</keyword>
<feature type="transmembrane region" description="Helical" evidence="8">
    <location>
        <begin position="113"/>
        <end position="132"/>
    </location>
</feature>
<evidence type="ECO:0000313" key="11">
    <source>
        <dbReference type="Proteomes" id="UP000199382"/>
    </source>
</evidence>
<name>A0A1G8Z5J6_9RHOB</name>
<comment type="similarity">
    <text evidence="2 8">Belongs to the major facilitator superfamily. Bcr/CmlA family.</text>
</comment>
<feature type="transmembrane region" description="Helical" evidence="8">
    <location>
        <begin position="405"/>
        <end position="426"/>
    </location>
</feature>
<dbReference type="InterPro" id="IPR036259">
    <property type="entry name" value="MFS_trans_sf"/>
</dbReference>
<protein>
    <recommendedName>
        <fullName evidence="8">Bcr/CflA family efflux transporter</fullName>
    </recommendedName>
</protein>
<dbReference type="GO" id="GO:1990961">
    <property type="term" value="P:xenobiotic detoxification by transmembrane export across the plasma membrane"/>
    <property type="evidence" value="ECO:0007669"/>
    <property type="project" value="InterPro"/>
</dbReference>
<feature type="transmembrane region" description="Helical" evidence="8">
    <location>
        <begin position="340"/>
        <end position="359"/>
    </location>
</feature>
<dbReference type="GO" id="GO:0005886">
    <property type="term" value="C:plasma membrane"/>
    <property type="evidence" value="ECO:0007669"/>
    <property type="project" value="UniProtKB-SubCell"/>
</dbReference>
<gene>
    <name evidence="10" type="ORF">SAMN04488026_103115</name>
</gene>
<dbReference type="Proteomes" id="UP000199382">
    <property type="component" value="Unassembled WGS sequence"/>
</dbReference>
<feature type="transmembrane region" description="Helical" evidence="8">
    <location>
        <begin position="247"/>
        <end position="268"/>
    </location>
</feature>
<dbReference type="PANTHER" id="PTHR23501:SF169">
    <property type="entry name" value="SLR0616 PROTEIN"/>
    <property type="match status" value="1"/>
</dbReference>
<dbReference type="InterPro" id="IPR011701">
    <property type="entry name" value="MFS"/>
</dbReference>
<reference evidence="10 11" key="1">
    <citation type="submission" date="2016-10" db="EMBL/GenBank/DDBJ databases">
        <authorList>
            <person name="de Groot N.N."/>
        </authorList>
    </citation>
    <scope>NUCLEOTIDE SEQUENCE [LARGE SCALE GENOMIC DNA]</scope>
    <source>
        <strain evidence="10 11">DSM 25294</strain>
    </source>
</reference>